<dbReference type="EMBL" id="BK015061">
    <property type="protein sequence ID" value="DAD89479.1"/>
    <property type="molecule type" value="Genomic_DNA"/>
</dbReference>
<evidence type="ECO:0000313" key="1">
    <source>
        <dbReference type="EMBL" id="DAD89479.1"/>
    </source>
</evidence>
<proteinExistence type="predicted"/>
<protein>
    <submittedName>
        <fullName evidence="1">Uncharacterized protein</fullName>
    </submittedName>
</protein>
<name>A0A8S5N567_9CAUD</name>
<accession>A0A8S5N567</accession>
<reference evidence="1" key="1">
    <citation type="journal article" date="2021" name="Proc. Natl. Acad. Sci. U.S.A.">
        <title>A Catalog of Tens of Thousands of Viruses from Human Metagenomes Reveals Hidden Associations with Chronic Diseases.</title>
        <authorList>
            <person name="Tisza M.J."/>
            <person name="Buck C.B."/>
        </authorList>
    </citation>
    <scope>NUCLEOTIDE SEQUENCE</scope>
    <source>
        <strain evidence="1">CtxpQ22</strain>
    </source>
</reference>
<sequence length="31" mass="3819">MRNLQRINSGEVLRQEIILISRYHFQVLFML</sequence>
<organism evidence="1">
    <name type="scientific">Myoviridae sp. ctxpQ22</name>
    <dbReference type="NCBI Taxonomy" id="2826715"/>
    <lineage>
        <taxon>Viruses</taxon>
        <taxon>Duplodnaviria</taxon>
        <taxon>Heunggongvirae</taxon>
        <taxon>Uroviricota</taxon>
        <taxon>Caudoviricetes</taxon>
    </lineage>
</organism>